<name>A0A565AXV4_9BRAS</name>
<sequence length="94" mass="10248">MVKVTNAEQALAGEASTSRRKRQRLPSIEGENGGATASVNRSEDDGGTVGVDVRIRSSRLSRLLQRTNDSDLSGLLFLLHDYLISLIQCVDSQF</sequence>
<evidence type="ECO:0000313" key="2">
    <source>
        <dbReference type="EMBL" id="VVA94241.1"/>
    </source>
</evidence>
<organism evidence="2 3">
    <name type="scientific">Arabis nemorensis</name>
    <dbReference type="NCBI Taxonomy" id="586526"/>
    <lineage>
        <taxon>Eukaryota</taxon>
        <taxon>Viridiplantae</taxon>
        <taxon>Streptophyta</taxon>
        <taxon>Embryophyta</taxon>
        <taxon>Tracheophyta</taxon>
        <taxon>Spermatophyta</taxon>
        <taxon>Magnoliopsida</taxon>
        <taxon>eudicotyledons</taxon>
        <taxon>Gunneridae</taxon>
        <taxon>Pentapetalae</taxon>
        <taxon>rosids</taxon>
        <taxon>malvids</taxon>
        <taxon>Brassicales</taxon>
        <taxon>Brassicaceae</taxon>
        <taxon>Arabideae</taxon>
        <taxon>Arabis</taxon>
    </lineage>
</organism>
<evidence type="ECO:0000256" key="1">
    <source>
        <dbReference type="SAM" id="MobiDB-lite"/>
    </source>
</evidence>
<dbReference type="Proteomes" id="UP000489600">
    <property type="component" value="Unassembled WGS sequence"/>
</dbReference>
<evidence type="ECO:0000313" key="3">
    <source>
        <dbReference type="Proteomes" id="UP000489600"/>
    </source>
</evidence>
<dbReference type="EMBL" id="CABITT030000002">
    <property type="protein sequence ID" value="VVA94241.1"/>
    <property type="molecule type" value="Genomic_DNA"/>
</dbReference>
<gene>
    <name evidence="2" type="ORF">ANE_LOCUS4686</name>
</gene>
<accession>A0A565AXV4</accession>
<proteinExistence type="predicted"/>
<protein>
    <submittedName>
        <fullName evidence="2">Uncharacterized protein</fullName>
    </submittedName>
</protein>
<reference evidence="2" key="1">
    <citation type="submission" date="2019-07" db="EMBL/GenBank/DDBJ databases">
        <authorList>
            <person name="Dittberner H."/>
        </authorList>
    </citation>
    <scope>NUCLEOTIDE SEQUENCE [LARGE SCALE GENOMIC DNA]</scope>
</reference>
<feature type="region of interest" description="Disordered" evidence="1">
    <location>
        <begin position="1"/>
        <end position="48"/>
    </location>
</feature>
<keyword evidence="3" id="KW-1185">Reference proteome</keyword>
<dbReference type="AlphaFoldDB" id="A0A565AXV4"/>
<comment type="caution">
    <text evidence="2">The sequence shown here is derived from an EMBL/GenBank/DDBJ whole genome shotgun (WGS) entry which is preliminary data.</text>
</comment>